<keyword evidence="1" id="KW-1133">Transmembrane helix</keyword>
<evidence type="ECO:0000256" key="1">
    <source>
        <dbReference type="SAM" id="Phobius"/>
    </source>
</evidence>
<evidence type="ECO:0000313" key="2">
    <source>
        <dbReference type="EMBL" id="PID56345.1"/>
    </source>
</evidence>
<feature type="transmembrane region" description="Helical" evidence="1">
    <location>
        <begin position="449"/>
        <end position="471"/>
    </location>
</feature>
<feature type="transmembrane region" description="Helical" evidence="1">
    <location>
        <begin position="361"/>
        <end position="382"/>
    </location>
</feature>
<evidence type="ECO:0000313" key="3">
    <source>
        <dbReference type="Proteomes" id="UP000229740"/>
    </source>
</evidence>
<feature type="transmembrane region" description="Helical" evidence="1">
    <location>
        <begin position="228"/>
        <end position="243"/>
    </location>
</feature>
<name>A0A2G6E2N2_9BACT</name>
<comment type="caution">
    <text evidence="2">The sequence shown here is derived from an EMBL/GenBank/DDBJ whole genome shotgun (WGS) entry which is preliminary data.</text>
</comment>
<keyword evidence="1" id="KW-0812">Transmembrane</keyword>
<keyword evidence="1" id="KW-0472">Membrane</keyword>
<feature type="transmembrane region" description="Helical" evidence="1">
    <location>
        <begin position="263"/>
        <end position="282"/>
    </location>
</feature>
<feature type="transmembrane region" description="Helical" evidence="1">
    <location>
        <begin position="499"/>
        <end position="517"/>
    </location>
</feature>
<dbReference type="Proteomes" id="UP000229740">
    <property type="component" value="Unassembled WGS sequence"/>
</dbReference>
<gene>
    <name evidence="2" type="ORF">CSB45_11725</name>
</gene>
<dbReference type="AlphaFoldDB" id="A0A2G6E2N2"/>
<proteinExistence type="predicted"/>
<feature type="transmembrane region" description="Helical" evidence="1">
    <location>
        <begin position="110"/>
        <end position="129"/>
    </location>
</feature>
<reference evidence="2 3" key="1">
    <citation type="submission" date="2017-10" db="EMBL/GenBank/DDBJ databases">
        <title>Novel microbial diversity and functional potential in the marine mammal oral microbiome.</title>
        <authorList>
            <person name="Dudek N.K."/>
            <person name="Sun C.L."/>
            <person name="Burstein D."/>
            <person name="Kantor R.S."/>
            <person name="Aliaga Goltsman D.S."/>
            <person name="Bik E.M."/>
            <person name="Thomas B.C."/>
            <person name="Banfield J.F."/>
            <person name="Relman D.A."/>
        </authorList>
    </citation>
    <scope>NUCLEOTIDE SEQUENCE [LARGE SCALE GENOMIC DNA]</scope>
    <source>
        <strain evidence="2">DOLZORAL124_49_17</strain>
    </source>
</reference>
<feature type="transmembrane region" description="Helical" evidence="1">
    <location>
        <begin position="141"/>
        <end position="160"/>
    </location>
</feature>
<dbReference type="EMBL" id="PDPS01000035">
    <property type="protein sequence ID" value="PID56345.1"/>
    <property type="molecule type" value="Genomic_DNA"/>
</dbReference>
<feature type="transmembrane region" description="Helical" evidence="1">
    <location>
        <begin position="336"/>
        <end position="355"/>
    </location>
</feature>
<feature type="transmembrane region" description="Helical" evidence="1">
    <location>
        <begin position="309"/>
        <end position="329"/>
    </location>
</feature>
<accession>A0A2G6E2N2</accession>
<protein>
    <submittedName>
        <fullName evidence="2">Uncharacterized protein</fullName>
    </submittedName>
</protein>
<feature type="transmembrane region" description="Helical" evidence="1">
    <location>
        <begin position="203"/>
        <end position="222"/>
    </location>
</feature>
<feature type="transmembrane region" description="Helical" evidence="1">
    <location>
        <begin position="172"/>
        <end position="191"/>
    </location>
</feature>
<feature type="transmembrane region" description="Helical" evidence="1">
    <location>
        <begin position="49"/>
        <end position="67"/>
    </location>
</feature>
<feature type="transmembrane region" description="Helical" evidence="1">
    <location>
        <begin position="389"/>
        <end position="413"/>
    </location>
</feature>
<feature type="transmembrane region" description="Helical" evidence="1">
    <location>
        <begin position="79"/>
        <end position="98"/>
    </location>
</feature>
<organism evidence="2 3">
    <name type="scientific">candidate division KSB3 bacterium</name>
    <dbReference type="NCBI Taxonomy" id="2044937"/>
    <lineage>
        <taxon>Bacteria</taxon>
        <taxon>candidate division KSB3</taxon>
    </lineage>
</organism>
<sequence length="678" mass="76265">MTFRLFTVSCLLLLLVSLFISFLWVQTVLPGALDLDPWGQQIHFLPTVFSLWLPGIFLFFSSIWLYLSPRLSVVSEKKFLKYDVYSYFSILIFFWLQIIQKELSSPMTAFKTLILGILVLKAFLLFRAFHYQSELIQPGMLFTLSSGLYVLSLPFLHVSPELELSALLQSTVILQIASIIVKALALSAMALETFRLSLAMTKSHNSAFFGWIAIAFSFPLLFFPTLKLILAGLLLIFILRLLISNVDTREFIRGLQEPTSLTIAVKLIIILMLLGAAGLIFWSNVKPKFGIQADRAWEAAIGSLLNGQYGLLSTSPIYWLALCGIFYFLSFKVWDGILLIGTGTVLYSIYLFSNYGMFANIPFQFDCVPFIPFAGVFIATAYHRFRKSILFRTLAGVLLFATQALNGILLLAFPESSTIPGKMSQWQHLLFTQSQRDISILLFSMPYALFSHAFFLTFSAVGFFTWGTCALRSPSFPRPILQKLRIQHGSCGGGQTTRVPTVLLLVLLLSAAFFHLAPRLHQLPLHSPHRLSRDRSQLIIPVDSGPGRSRKYRAMILVSTMRNSMMLPHRSPVANVTVSETAKQFEHFVIKAGRDSAEETLDAPDMASLVEHGRAAVFRTAIQHTAAGSPFKAHDYYSRFVFSKNRAVEQISLKLLKDSEPALPADTELWIKDIFLLE</sequence>